<dbReference type="AlphaFoldDB" id="A0A803K3T2"/>
<feature type="region of interest" description="Disordered" evidence="1">
    <location>
        <begin position="89"/>
        <end position="113"/>
    </location>
</feature>
<name>A0A803K3T2_XENTR</name>
<accession>A0A803K3T2</accession>
<dbReference type="Xenbase" id="XB-GENE-5787165">
    <property type="gene designation" value="nkapd1"/>
</dbReference>
<feature type="compositionally biased region" description="Basic residues" evidence="1">
    <location>
        <begin position="188"/>
        <end position="215"/>
    </location>
</feature>
<dbReference type="InParanoid" id="A0A803K3T2"/>
<proteinExistence type="predicted"/>
<reference evidence="2" key="1">
    <citation type="journal article" date="2010" name="Science">
        <title>The genome of the Western clawed frog Xenopus tropicalis.</title>
        <authorList>
            <person name="Hellsten U."/>
            <person name="Harland R.M."/>
            <person name="Gilchrist M.J."/>
            <person name="Hendrix D."/>
            <person name="Jurka J."/>
            <person name="Kapitonov V."/>
            <person name="Ovcharenko I."/>
            <person name="Putnam N.H."/>
            <person name="Shu S."/>
            <person name="Taher L."/>
            <person name="Blitz I.L."/>
            <person name="Blumberg B."/>
            <person name="Dichmann D.S."/>
            <person name="Dubchak I."/>
            <person name="Amaya E."/>
            <person name="Detter J.C."/>
            <person name="Fletcher R."/>
            <person name="Gerhard D.S."/>
            <person name="Goodstein D."/>
            <person name="Graves T."/>
            <person name="Grigoriev I.V."/>
            <person name="Grimwood J."/>
            <person name="Kawashima T."/>
            <person name="Lindquist E."/>
            <person name="Lucas S.M."/>
            <person name="Mead P.E."/>
            <person name="Mitros T."/>
            <person name="Ogino H."/>
            <person name="Ohta Y."/>
            <person name="Poliakov A.V."/>
            <person name="Pollet N."/>
            <person name="Robert J."/>
            <person name="Salamov A."/>
            <person name="Sater A.K."/>
            <person name="Schmutz J."/>
            <person name="Terry A."/>
            <person name="Vize P.D."/>
            <person name="Warren W.C."/>
            <person name="Wells D."/>
            <person name="Wills A."/>
            <person name="Wilson R.K."/>
            <person name="Zimmerman L.B."/>
            <person name="Zorn A.M."/>
            <person name="Grainger R."/>
            <person name="Grammer T."/>
            <person name="Khokha M.K."/>
            <person name="Richardson P.M."/>
            <person name="Rokhsar D.S."/>
        </authorList>
    </citation>
    <scope>NUCLEOTIDE SEQUENCE [LARGE SCALE GENOMIC DNA]</scope>
    <source>
        <strain evidence="2">Nigerian</strain>
    </source>
</reference>
<dbReference type="InterPro" id="IPR043407">
    <property type="entry name" value="Nkap_D1"/>
</dbReference>
<dbReference type="GeneTree" id="ENSGT00510000048628"/>
<feature type="compositionally biased region" description="Basic and acidic residues" evidence="1">
    <location>
        <begin position="162"/>
        <end position="187"/>
    </location>
</feature>
<feature type="compositionally biased region" description="Acidic residues" evidence="1">
    <location>
        <begin position="263"/>
        <end position="276"/>
    </location>
</feature>
<reference evidence="2" key="2">
    <citation type="submission" date="2021-03" db="UniProtKB">
        <authorList>
            <consortium name="Ensembl"/>
        </authorList>
    </citation>
    <scope>IDENTIFICATION</scope>
</reference>
<dbReference type="PANTHER" id="PTHR46940">
    <property type="entry name" value="NKAP DOMAIN-CONTAINING 1"/>
    <property type="match status" value="1"/>
</dbReference>
<sequence>MSFISKFEMSRVPLGKVLLRNVIRHTDAHNKIQEETEMWKIRELEKQTEETYGAKRKRTSPDITKSALKTKMQKWDHSGFKELYPEEFDNNRGQMRSDSFDAEVSRDQVKSGADPAVTLRQDALSIRAWNKKYSECEASIPDRWGHSGYKELYPEEFDTDSGEEKNPKKKTNGQEKTRRKEQREQESHKRKRSKKTHKKKQKKRSHKKLKKRKKERDKSTETSSDSESSDDSSEKQKKSKCKKKTRKKAQRKKHCSSGQDSDSSSDEMSSTEDAESEEHKSRQTKRHRRKDRHRSKPKDADKVERKSRRTNWKVAKDEGSDSSDEDD</sequence>
<feature type="region of interest" description="Disordered" evidence="1">
    <location>
        <begin position="155"/>
        <end position="327"/>
    </location>
</feature>
<dbReference type="Bgee" id="ENSXETG00000010191">
    <property type="expression patterns" value="Expressed in testis and 12 other cell types or tissues"/>
</dbReference>
<feature type="compositionally biased region" description="Basic residues" evidence="1">
    <location>
        <begin position="282"/>
        <end position="296"/>
    </location>
</feature>
<dbReference type="PANTHER" id="PTHR46940:SF1">
    <property type="entry name" value="NKAP DOMAIN CONTAINING 1"/>
    <property type="match status" value="1"/>
</dbReference>
<evidence type="ECO:0000256" key="1">
    <source>
        <dbReference type="SAM" id="MobiDB-lite"/>
    </source>
</evidence>
<organism evidence="2">
    <name type="scientific">Xenopus tropicalis</name>
    <name type="common">Western clawed frog</name>
    <name type="synonym">Silurana tropicalis</name>
    <dbReference type="NCBI Taxonomy" id="8364"/>
    <lineage>
        <taxon>Eukaryota</taxon>
        <taxon>Metazoa</taxon>
        <taxon>Chordata</taxon>
        <taxon>Craniata</taxon>
        <taxon>Vertebrata</taxon>
        <taxon>Euteleostomi</taxon>
        <taxon>Amphibia</taxon>
        <taxon>Batrachia</taxon>
        <taxon>Anura</taxon>
        <taxon>Pipoidea</taxon>
        <taxon>Pipidae</taxon>
        <taxon>Xenopodinae</taxon>
        <taxon>Xenopus</taxon>
        <taxon>Silurana</taxon>
    </lineage>
</organism>
<dbReference type="FunCoup" id="A0A803K3T2">
    <property type="interactions" value="2871"/>
</dbReference>
<feature type="compositionally biased region" description="Basic residues" evidence="1">
    <location>
        <begin position="237"/>
        <end position="255"/>
    </location>
</feature>
<protein>
    <submittedName>
        <fullName evidence="2">NKAP domain-containing 1</fullName>
    </submittedName>
</protein>
<evidence type="ECO:0000313" key="2">
    <source>
        <dbReference type="Ensembl" id="ENSXETP00000114997"/>
    </source>
</evidence>
<dbReference type="Pfam" id="PF15692">
    <property type="entry name" value="NKAP"/>
    <property type="match status" value="1"/>
</dbReference>
<dbReference type="Ensembl" id="ENSXETT00000113421">
    <property type="protein sequence ID" value="ENSXETP00000114997"/>
    <property type="gene ID" value="ENSXETG00000010191"/>
</dbReference>
<gene>
    <name evidence="2" type="primary">nkapd1</name>
</gene>